<name>A0ABV0SX24_9TELE</name>
<protein>
    <submittedName>
        <fullName evidence="2">Uncharacterized protein</fullName>
    </submittedName>
</protein>
<sequence length="111" mass="12271">MPFSRHQIPCLTDYITVLLPRRAWIKAHARCCTPKRATVAGLAHRTPNAAHPEGKKRILSACPLDRTATHFSAPASRLQETCMSDALMRARGDGTTQTHDPSPSLYFPPSH</sequence>
<accession>A0ABV0SX24</accession>
<evidence type="ECO:0000256" key="1">
    <source>
        <dbReference type="SAM" id="MobiDB-lite"/>
    </source>
</evidence>
<dbReference type="Proteomes" id="UP001482620">
    <property type="component" value="Unassembled WGS sequence"/>
</dbReference>
<gene>
    <name evidence="2" type="ORF">ILYODFUR_014840</name>
</gene>
<keyword evidence="3" id="KW-1185">Reference proteome</keyword>
<comment type="caution">
    <text evidence="2">The sequence shown here is derived from an EMBL/GenBank/DDBJ whole genome shotgun (WGS) entry which is preliminary data.</text>
</comment>
<evidence type="ECO:0000313" key="2">
    <source>
        <dbReference type="EMBL" id="MEQ2225165.1"/>
    </source>
</evidence>
<proteinExistence type="predicted"/>
<reference evidence="2 3" key="1">
    <citation type="submission" date="2021-06" db="EMBL/GenBank/DDBJ databases">
        <authorList>
            <person name="Palmer J.M."/>
        </authorList>
    </citation>
    <scope>NUCLEOTIDE SEQUENCE [LARGE SCALE GENOMIC DNA]</scope>
    <source>
        <strain evidence="3">if_2019</strain>
        <tissue evidence="2">Muscle</tissue>
    </source>
</reference>
<evidence type="ECO:0000313" key="3">
    <source>
        <dbReference type="Proteomes" id="UP001482620"/>
    </source>
</evidence>
<feature type="region of interest" description="Disordered" evidence="1">
    <location>
        <begin position="89"/>
        <end position="111"/>
    </location>
</feature>
<organism evidence="2 3">
    <name type="scientific">Ilyodon furcidens</name>
    <name type="common">goldbreast splitfin</name>
    <dbReference type="NCBI Taxonomy" id="33524"/>
    <lineage>
        <taxon>Eukaryota</taxon>
        <taxon>Metazoa</taxon>
        <taxon>Chordata</taxon>
        <taxon>Craniata</taxon>
        <taxon>Vertebrata</taxon>
        <taxon>Euteleostomi</taxon>
        <taxon>Actinopterygii</taxon>
        <taxon>Neopterygii</taxon>
        <taxon>Teleostei</taxon>
        <taxon>Neoteleostei</taxon>
        <taxon>Acanthomorphata</taxon>
        <taxon>Ovalentaria</taxon>
        <taxon>Atherinomorphae</taxon>
        <taxon>Cyprinodontiformes</taxon>
        <taxon>Goodeidae</taxon>
        <taxon>Ilyodon</taxon>
    </lineage>
</organism>
<dbReference type="EMBL" id="JAHRIQ010012858">
    <property type="protein sequence ID" value="MEQ2225165.1"/>
    <property type="molecule type" value="Genomic_DNA"/>
</dbReference>